<dbReference type="PANTHER" id="PTHR47331">
    <property type="entry name" value="PHD-TYPE DOMAIN-CONTAINING PROTEIN"/>
    <property type="match status" value="1"/>
</dbReference>
<dbReference type="Proteomes" id="UP000225706">
    <property type="component" value="Unassembled WGS sequence"/>
</dbReference>
<name>A0A2B4RP54_STYPI</name>
<proteinExistence type="predicted"/>
<sequence length="341" mass="39127">MIRLRRNTNSKWPSFRAEDQSIHVEEDEVLKEMKTPEKADTSPKQEKTIADVNAMKHEADITEVNTKLAEDNPIFQQLLKSCSTFPKIRRTLAYVHRFAQNVRKKNAKTGPITVQELKESENQLFKWSQLHLDPDVIDKKLIPSLGEDGLIRAHGRLEDARSLPQEMRNPIILPRDLLLVKLLLQHLHIKRAHCGYKSLIHEARRKYWIMGLCSMAKALTAKCITCRKLRKKPLDLLMGQIPTFRVAAGFPPFSNTAIDMFGPMHIKLNRKTLKEAQVQKVRPTKHIHRCFAGAVSTSQSSFSSLDKCFRPVSNYTVYSQSYLDSRILEVRSDVSIKPPIV</sequence>
<feature type="domain" description="Integrase zinc-binding" evidence="1">
    <location>
        <begin position="179"/>
        <end position="230"/>
    </location>
</feature>
<evidence type="ECO:0000313" key="2">
    <source>
        <dbReference type="EMBL" id="PFX18045.1"/>
    </source>
</evidence>
<evidence type="ECO:0000259" key="1">
    <source>
        <dbReference type="Pfam" id="PF17921"/>
    </source>
</evidence>
<comment type="caution">
    <text evidence="2">The sequence shown here is derived from an EMBL/GenBank/DDBJ whole genome shotgun (WGS) entry which is preliminary data.</text>
</comment>
<evidence type="ECO:0000313" key="3">
    <source>
        <dbReference type="Proteomes" id="UP000225706"/>
    </source>
</evidence>
<gene>
    <name evidence="2" type="ORF">AWC38_SpisGene17601</name>
</gene>
<dbReference type="Gene3D" id="1.10.340.70">
    <property type="match status" value="1"/>
</dbReference>
<dbReference type="STRING" id="50429.A0A2B4RP54"/>
<organism evidence="2 3">
    <name type="scientific">Stylophora pistillata</name>
    <name type="common">Smooth cauliflower coral</name>
    <dbReference type="NCBI Taxonomy" id="50429"/>
    <lineage>
        <taxon>Eukaryota</taxon>
        <taxon>Metazoa</taxon>
        <taxon>Cnidaria</taxon>
        <taxon>Anthozoa</taxon>
        <taxon>Hexacorallia</taxon>
        <taxon>Scleractinia</taxon>
        <taxon>Astrocoeniina</taxon>
        <taxon>Pocilloporidae</taxon>
        <taxon>Stylophora</taxon>
    </lineage>
</organism>
<protein>
    <recommendedName>
        <fullName evidence="1">Integrase zinc-binding domain-containing protein</fullName>
    </recommendedName>
</protein>
<dbReference type="EMBL" id="LSMT01000434">
    <property type="protein sequence ID" value="PFX18045.1"/>
    <property type="molecule type" value="Genomic_DNA"/>
</dbReference>
<dbReference type="PANTHER" id="PTHR47331:SF1">
    <property type="entry name" value="GAG-LIKE PROTEIN"/>
    <property type="match status" value="1"/>
</dbReference>
<dbReference type="InterPro" id="IPR041588">
    <property type="entry name" value="Integrase_H2C2"/>
</dbReference>
<reference evidence="3" key="1">
    <citation type="journal article" date="2017" name="bioRxiv">
        <title>Comparative analysis of the genomes of Stylophora pistillata and Acropora digitifera provides evidence for extensive differences between species of corals.</title>
        <authorList>
            <person name="Voolstra C.R."/>
            <person name="Li Y."/>
            <person name="Liew Y.J."/>
            <person name="Baumgarten S."/>
            <person name="Zoccola D."/>
            <person name="Flot J.-F."/>
            <person name="Tambutte S."/>
            <person name="Allemand D."/>
            <person name="Aranda M."/>
        </authorList>
    </citation>
    <scope>NUCLEOTIDE SEQUENCE [LARGE SCALE GENOMIC DNA]</scope>
</reference>
<dbReference type="OrthoDB" id="5982817at2759"/>
<dbReference type="AlphaFoldDB" id="A0A2B4RP54"/>
<keyword evidence="3" id="KW-1185">Reference proteome</keyword>
<dbReference type="Pfam" id="PF17921">
    <property type="entry name" value="Integrase_H2C2"/>
    <property type="match status" value="1"/>
</dbReference>
<accession>A0A2B4RP54</accession>